<evidence type="ECO:0000313" key="1">
    <source>
        <dbReference type="EMBL" id="PNX61055.1"/>
    </source>
</evidence>
<gene>
    <name evidence="1" type="ORF">L195_g052257</name>
</gene>
<reference evidence="1 2" key="1">
    <citation type="journal article" date="2014" name="Am. J. Bot.">
        <title>Genome assembly and annotation for red clover (Trifolium pratense; Fabaceae).</title>
        <authorList>
            <person name="Istvanek J."/>
            <person name="Jaros M."/>
            <person name="Krenek A."/>
            <person name="Repkova J."/>
        </authorList>
    </citation>
    <scope>NUCLEOTIDE SEQUENCE [LARGE SCALE GENOMIC DNA]</scope>
    <source>
        <strain evidence="2">cv. Tatra</strain>
        <tissue evidence="1">Young leaves</tissue>
    </source>
</reference>
<evidence type="ECO:0000313" key="2">
    <source>
        <dbReference type="Proteomes" id="UP000236291"/>
    </source>
</evidence>
<organism evidence="1 2">
    <name type="scientific">Trifolium pratense</name>
    <name type="common">Red clover</name>
    <dbReference type="NCBI Taxonomy" id="57577"/>
    <lineage>
        <taxon>Eukaryota</taxon>
        <taxon>Viridiplantae</taxon>
        <taxon>Streptophyta</taxon>
        <taxon>Embryophyta</taxon>
        <taxon>Tracheophyta</taxon>
        <taxon>Spermatophyta</taxon>
        <taxon>Magnoliopsida</taxon>
        <taxon>eudicotyledons</taxon>
        <taxon>Gunneridae</taxon>
        <taxon>Pentapetalae</taxon>
        <taxon>rosids</taxon>
        <taxon>fabids</taxon>
        <taxon>Fabales</taxon>
        <taxon>Fabaceae</taxon>
        <taxon>Papilionoideae</taxon>
        <taxon>50 kb inversion clade</taxon>
        <taxon>NPAAA clade</taxon>
        <taxon>Hologalegina</taxon>
        <taxon>IRL clade</taxon>
        <taxon>Trifolieae</taxon>
        <taxon>Trifolium</taxon>
    </lineage>
</organism>
<name>A0A2K3K441_TRIPR</name>
<accession>A0A2K3K441</accession>
<proteinExistence type="predicted"/>
<reference evidence="1 2" key="2">
    <citation type="journal article" date="2017" name="Front. Plant Sci.">
        <title>Gene Classification and Mining of Molecular Markers Useful in Red Clover (Trifolium pratense) Breeding.</title>
        <authorList>
            <person name="Istvanek J."/>
            <person name="Dluhosova J."/>
            <person name="Dluhos P."/>
            <person name="Patkova L."/>
            <person name="Nedelnik J."/>
            <person name="Repkova J."/>
        </authorList>
    </citation>
    <scope>NUCLEOTIDE SEQUENCE [LARGE SCALE GENOMIC DNA]</scope>
    <source>
        <strain evidence="2">cv. Tatra</strain>
        <tissue evidence="1">Young leaves</tissue>
    </source>
</reference>
<dbReference type="AlphaFoldDB" id="A0A2K3K441"/>
<dbReference type="EMBL" id="ASHM01084303">
    <property type="protein sequence ID" value="PNX61055.1"/>
    <property type="molecule type" value="Genomic_DNA"/>
</dbReference>
<sequence length="116" mass="13600">MMKRLLRIFLVNEAGQRRLLRLLGIGGSLKHCLWFYVLVVVVKAILWSCPIVDNGRTYRCSILAPPNRGMFVRYIGDGWYSYLEDLKPRIGDKLNFIVSSSKTRLMVKLIRREDRR</sequence>
<protein>
    <submittedName>
        <fullName evidence="1">Uncharacterized protein</fullName>
    </submittedName>
</protein>
<comment type="caution">
    <text evidence="1">The sequence shown here is derived from an EMBL/GenBank/DDBJ whole genome shotgun (WGS) entry which is preliminary data.</text>
</comment>
<dbReference type="Proteomes" id="UP000236291">
    <property type="component" value="Unassembled WGS sequence"/>
</dbReference>